<evidence type="ECO:0000313" key="2">
    <source>
        <dbReference type="Proteomes" id="UP001320460"/>
    </source>
</evidence>
<sequence length="69" mass="7625">MMNLLPCPLCGNDQIGATTVISSVPEHTEWVSLYCSCCGLNLPPNDREAASLIWNQRAPRPENDREPKA</sequence>
<dbReference type="EMBL" id="AP025334">
    <property type="protein sequence ID" value="BDD50932.1"/>
    <property type="molecule type" value="Genomic_DNA"/>
</dbReference>
<name>A0ABM7VVQ6_9ENTR</name>
<evidence type="ECO:0008006" key="3">
    <source>
        <dbReference type="Google" id="ProtNLM"/>
    </source>
</evidence>
<keyword evidence="2" id="KW-1185">Reference proteome</keyword>
<evidence type="ECO:0000313" key="1">
    <source>
        <dbReference type="EMBL" id="BDD50932.1"/>
    </source>
</evidence>
<organism evidence="1 2">
    <name type="scientific">Phytobacter diazotrophicus</name>
    <dbReference type="NCBI Taxonomy" id="395631"/>
    <lineage>
        <taxon>Bacteria</taxon>
        <taxon>Pseudomonadati</taxon>
        <taxon>Pseudomonadota</taxon>
        <taxon>Gammaproteobacteria</taxon>
        <taxon>Enterobacterales</taxon>
        <taxon>Enterobacteriaceae</taxon>
        <taxon>Phytobacter</taxon>
    </lineage>
</organism>
<proteinExistence type="predicted"/>
<accession>A0ABM7VVQ6</accession>
<gene>
    <name evidence="1" type="ORF">PDTA9734_24190</name>
</gene>
<dbReference type="Proteomes" id="UP001320460">
    <property type="component" value="Chromosome"/>
</dbReference>
<protein>
    <recommendedName>
        <fullName evidence="3">Restriction alleviation protein, Lar family</fullName>
    </recommendedName>
</protein>
<reference evidence="1 2" key="1">
    <citation type="submission" date="2021-12" db="EMBL/GenBank/DDBJ databases">
        <title>Complete genome sequence of Phytobacter diazotrophicus TA9734.</title>
        <authorList>
            <person name="Kubota H."/>
            <person name="Nakayama Y."/>
            <person name="Ariyoshi T."/>
        </authorList>
    </citation>
    <scope>NUCLEOTIDE SEQUENCE [LARGE SCALE GENOMIC DNA]</scope>
    <source>
        <strain evidence="1 2">TA9734</strain>
    </source>
</reference>